<keyword evidence="4" id="KW-0410">Iron transport</keyword>
<comment type="subcellular location">
    <subcellularLocation>
        <location evidence="1 11">Cell outer membrane</location>
        <topology evidence="1 11">Multi-pass membrane protein</topology>
    </subcellularLocation>
</comment>
<evidence type="ECO:0000259" key="16">
    <source>
        <dbReference type="Pfam" id="PF07715"/>
    </source>
</evidence>
<evidence type="ECO:0000256" key="5">
    <source>
        <dbReference type="ARBA" id="ARBA00022692"/>
    </source>
</evidence>
<evidence type="ECO:0000256" key="9">
    <source>
        <dbReference type="ARBA" id="ARBA00023136"/>
    </source>
</evidence>
<dbReference type="GO" id="GO:0009279">
    <property type="term" value="C:cell outer membrane"/>
    <property type="evidence" value="ECO:0007669"/>
    <property type="project" value="UniProtKB-SubCell"/>
</dbReference>
<comment type="similarity">
    <text evidence="11 12">Belongs to the TonB-dependent receptor family.</text>
</comment>
<feature type="signal peptide" evidence="14">
    <location>
        <begin position="1"/>
        <end position="27"/>
    </location>
</feature>
<evidence type="ECO:0000313" key="18">
    <source>
        <dbReference type="Proteomes" id="UP000094256"/>
    </source>
</evidence>
<evidence type="ECO:0000256" key="2">
    <source>
        <dbReference type="ARBA" id="ARBA00022448"/>
    </source>
</evidence>
<reference evidence="17 18" key="1">
    <citation type="submission" date="2016-01" db="EMBL/GenBank/DDBJ databases">
        <title>Complete genome and mega plasmid sequence of Sphingomonas panacis DCY99 elicits systemic resistance in rice to Xanthomonas oryzae.</title>
        <authorList>
            <person name="Kim Y.J."/>
            <person name="Yang D.C."/>
            <person name="Sing P."/>
        </authorList>
    </citation>
    <scope>NUCLEOTIDE SEQUENCE [LARGE SCALE GENOMIC DNA]</scope>
    <source>
        <strain evidence="17 18">DCY99</strain>
    </source>
</reference>
<keyword evidence="6" id="KW-0408">Iron</keyword>
<keyword evidence="7" id="KW-0406">Ion transport</keyword>
<keyword evidence="14" id="KW-0732">Signal</keyword>
<evidence type="ECO:0000256" key="8">
    <source>
        <dbReference type="ARBA" id="ARBA00023077"/>
    </source>
</evidence>
<accession>A0A1B3ZCR0</accession>
<sequence length="792" mass="85030">MNYRISRTSGGAFAALLAVTALTPAFAAEAPTPPAASTPPEVAGSNGDAPPSDDIVVTARYKNETLQTVPIAITALSSAQIGAIGGQTSIKNLANFAPSVTIQGFSGRNQTITIRGLGTNSGGTNDGLDQGVGLYIDGVYRPRTGTVINDLLDVDSMQVLRGPQGTLFGKNTVAGAIDVRTKLPSFTPEVSTDLTYGNYNYMRAQASVSGGLTDTLAIRVSGLVAARDGTIYNTKQKQDWDNYENVAVKADLLWKPSDTLTFRLTGDYARQTGNMGFYLSGQVLPTTLANGATTKGFYAHSADVGYAPIAIDPYNRRTDINGSQAIAMPSGGVTARIDAALGGHTLTSITAGRFWKWIPNWDGDQFGADVLGQATVATNQKQFSQELRLTSPSGGKIEYTAGLYYFWQKADLKQELSFNKDAAKWYFGPTAPNALLQGLDQFSYLDPSTNSYAAYGQATWHVTPYTSLTGGLRYTYEKKAGSYDAVQVGTVAPISSLPLAYQAGAAAIRAAYAPSGGAYEASRSKGTVSWLLSANQDLGDDVHAYASYSRGYKSAGINLVRKNAGINIFVEPEKVDSYEIGVKSQLFDRRVQFNTAVFWTSDENYQANLYDVSNRISYLGNAGKVRSRGVEIDLRGTVAKGLTLNASGSFTDAKYVRYTNAICPFLQSYRTSCDISGQRLSGTSKWVGAVQARYETPMSDRMLGYAAGDISYRSKFFSAVNDDPFSEIKGYALVGAQLGLRAANGPWDVSVWARNLLDKDYLVTATVNATWGITQVGVGEPRTYGITMKNHF</sequence>
<name>A0A1B3ZCR0_9SPHN</name>
<dbReference type="SUPFAM" id="SSF56935">
    <property type="entry name" value="Porins"/>
    <property type="match status" value="1"/>
</dbReference>
<proteinExistence type="inferred from homology"/>
<dbReference type="InterPro" id="IPR000531">
    <property type="entry name" value="Beta-barrel_TonB"/>
</dbReference>
<evidence type="ECO:0000256" key="14">
    <source>
        <dbReference type="SAM" id="SignalP"/>
    </source>
</evidence>
<dbReference type="CDD" id="cd01347">
    <property type="entry name" value="ligand_gated_channel"/>
    <property type="match status" value="1"/>
</dbReference>
<evidence type="ECO:0000313" key="17">
    <source>
        <dbReference type="EMBL" id="AOH85209.1"/>
    </source>
</evidence>
<evidence type="ECO:0000259" key="15">
    <source>
        <dbReference type="Pfam" id="PF00593"/>
    </source>
</evidence>
<dbReference type="AlphaFoldDB" id="A0A1B3ZCR0"/>
<dbReference type="PANTHER" id="PTHR32552:SF81">
    <property type="entry name" value="TONB-DEPENDENT OUTER MEMBRANE RECEPTOR"/>
    <property type="match status" value="1"/>
</dbReference>
<dbReference type="Gene3D" id="2.40.170.20">
    <property type="entry name" value="TonB-dependent receptor, beta-barrel domain"/>
    <property type="match status" value="1"/>
</dbReference>
<evidence type="ECO:0000256" key="6">
    <source>
        <dbReference type="ARBA" id="ARBA00023004"/>
    </source>
</evidence>
<feature type="chain" id="PRO_5008556321" description="TonB-dependent receptor" evidence="14">
    <location>
        <begin position="28"/>
        <end position="792"/>
    </location>
</feature>
<evidence type="ECO:0008006" key="19">
    <source>
        <dbReference type="Google" id="ProtNLM"/>
    </source>
</evidence>
<dbReference type="PANTHER" id="PTHR32552">
    <property type="entry name" value="FERRICHROME IRON RECEPTOR-RELATED"/>
    <property type="match status" value="1"/>
</dbReference>
<dbReference type="InterPro" id="IPR039426">
    <property type="entry name" value="TonB-dep_rcpt-like"/>
</dbReference>
<keyword evidence="2 11" id="KW-0813">Transport</keyword>
<dbReference type="STRING" id="1560345.AWL63_15835"/>
<evidence type="ECO:0000256" key="4">
    <source>
        <dbReference type="ARBA" id="ARBA00022496"/>
    </source>
</evidence>
<evidence type="ECO:0000256" key="12">
    <source>
        <dbReference type="RuleBase" id="RU003357"/>
    </source>
</evidence>
<dbReference type="Proteomes" id="UP000094256">
    <property type="component" value="Chromosome"/>
</dbReference>
<evidence type="ECO:0000256" key="10">
    <source>
        <dbReference type="ARBA" id="ARBA00023237"/>
    </source>
</evidence>
<keyword evidence="5 11" id="KW-0812">Transmembrane</keyword>
<keyword evidence="10 11" id="KW-0998">Cell outer membrane</keyword>
<protein>
    <recommendedName>
        <fullName evidence="19">TonB-dependent receptor</fullName>
    </recommendedName>
</protein>
<keyword evidence="9 11" id="KW-0472">Membrane</keyword>
<dbReference type="InterPro" id="IPR036942">
    <property type="entry name" value="Beta-barrel_TonB_sf"/>
</dbReference>
<evidence type="ECO:0000256" key="13">
    <source>
        <dbReference type="SAM" id="MobiDB-lite"/>
    </source>
</evidence>
<feature type="region of interest" description="Disordered" evidence="13">
    <location>
        <begin position="30"/>
        <end position="51"/>
    </location>
</feature>
<evidence type="ECO:0000256" key="3">
    <source>
        <dbReference type="ARBA" id="ARBA00022452"/>
    </source>
</evidence>
<keyword evidence="18" id="KW-1185">Reference proteome</keyword>
<dbReference type="OrthoDB" id="9760333at2"/>
<dbReference type="Pfam" id="PF07715">
    <property type="entry name" value="Plug"/>
    <property type="match status" value="1"/>
</dbReference>
<dbReference type="PROSITE" id="PS52016">
    <property type="entry name" value="TONB_DEPENDENT_REC_3"/>
    <property type="match status" value="1"/>
</dbReference>
<gene>
    <name evidence="17" type="ORF">AWL63_15835</name>
</gene>
<keyword evidence="8 12" id="KW-0798">TonB box</keyword>
<dbReference type="GO" id="GO:0006826">
    <property type="term" value="P:iron ion transport"/>
    <property type="evidence" value="ECO:0007669"/>
    <property type="project" value="UniProtKB-KW"/>
</dbReference>
<dbReference type="Pfam" id="PF00593">
    <property type="entry name" value="TonB_dep_Rec_b-barrel"/>
    <property type="match status" value="1"/>
</dbReference>
<dbReference type="InterPro" id="IPR012910">
    <property type="entry name" value="Plug_dom"/>
</dbReference>
<evidence type="ECO:0000256" key="11">
    <source>
        <dbReference type="PROSITE-ProRule" id="PRU01360"/>
    </source>
</evidence>
<feature type="domain" description="TonB-dependent receptor-like beta-barrel" evidence="15">
    <location>
        <begin position="196"/>
        <end position="756"/>
    </location>
</feature>
<organism evidence="17 18">
    <name type="scientific">Sphingomonas panacis</name>
    <dbReference type="NCBI Taxonomy" id="1560345"/>
    <lineage>
        <taxon>Bacteria</taxon>
        <taxon>Pseudomonadati</taxon>
        <taxon>Pseudomonadota</taxon>
        <taxon>Alphaproteobacteria</taxon>
        <taxon>Sphingomonadales</taxon>
        <taxon>Sphingomonadaceae</taxon>
        <taxon>Sphingomonas</taxon>
    </lineage>
</organism>
<dbReference type="KEGG" id="span:AWL63_15835"/>
<feature type="domain" description="TonB-dependent receptor plug" evidence="16">
    <location>
        <begin position="66"/>
        <end position="176"/>
    </location>
</feature>
<dbReference type="RefSeq" id="WP_069205748.1">
    <property type="nucleotide sequence ID" value="NZ_CP014168.1"/>
</dbReference>
<evidence type="ECO:0000256" key="1">
    <source>
        <dbReference type="ARBA" id="ARBA00004571"/>
    </source>
</evidence>
<keyword evidence="3 11" id="KW-1134">Transmembrane beta strand</keyword>
<evidence type="ECO:0000256" key="7">
    <source>
        <dbReference type="ARBA" id="ARBA00023065"/>
    </source>
</evidence>
<dbReference type="EMBL" id="CP014168">
    <property type="protein sequence ID" value="AOH85209.1"/>
    <property type="molecule type" value="Genomic_DNA"/>
</dbReference>